<feature type="transmembrane region" description="Helical" evidence="1">
    <location>
        <begin position="664"/>
        <end position="687"/>
    </location>
</feature>
<dbReference type="Proteomes" id="UP000782880">
    <property type="component" value="Unassembled WGS sequence"/>
</dbReference>
<protein>
    <submittedName>
        <fullName evidence="2">DUF2142 domain-containing protein</fullName>
    </submittedName>
</protein>
<name>A0A921LN78_9FIRM</name>
<feature type="transmembrane region" description="Helical" evidence="1">
    <location>
        <begin position="543"/>
        <end position="564"/>
    </location>
</feature>
<evidence type="ECO:0000313" key="2">
    <source>
        <dbReference type="EMBL" id="HJG28391.1"/>
    </source>
</evidence>
<dbReference type="Pfam" id="PF09913">
    <property type="entry name" value="DUF2142"/>
    <property type="match status" value="1"/>
</dbReference>
<feature type="transmembrane region" description="Helical" evidence="1">
    <location>
        <begin position="357"/>
        <end position="385"/>
    </location>
</feature>
<gene>
    <name evidence="2" type="ORF">K8V20_07075</name>
</gene>
<evidence type="ECO:0000256" key="1">
    <source>
        <dbReference type="SAM" id="Phobius"/>
    </source>
</evidence>
<feature type="transmembrane region" description="Helical" evidence="1">
    <location>
        <begin position="391"/>
        <end position="413"/>
    </location>
</feature>
<dbReference type="InterPro" id="IPR018674">
    <property type="entry name" value="DUF2142_membrane"/>
</dbReference>
<reference evidence="2" key="2">
    <citation type="submission" date="2021-09" db="EMBL/GenBank/DDBJ databases">
        <authorList>
            <person name="Gilroy R."/>
        </authorList>
    </citation>
    <scope>NUCLEOTIDE SEQUENCE</scope>
    <source>
        <strain evidence="2">ChiBcec21-2208</strain>
    </source>
</reference>
<keyword evidence="1" id="KW-0812">Transmembrane</keyword>
<proteinExistence type="predicted"/>
<reference evidence="2" key="1">
    <citation type="journal article" date="2021" name="PeerJ">
        <title>Extensive microbial diversity within the chicken gut microbiome revealed by metagenomics and culture.</title>
        <authorList>
            <person name="Gilroy R."/>
            <person name="Ravi A."/>
            <person name="Getino M."/>
            <person name="Pursley I."/>
            <person name="Horton D.L."/>
            <person name="Alikhan N.F."/>
            <person name="Baker D."/>
            <person name="Gharbi K."/>
            <person name="Hall N."/>
            <person name="Watson M."/>
            <person name="Adriaenssens E.M."/>
            <person name="Foster-Nyarko E."/>
            <person name="Jarju S."/>
            <person name="Secka A."/>
            <person name="Antonio M."/>
            <person name="Oren A."/>
            <person name="Chaudhuri R.R."/>
            <person name="La Ragione R."/>
            <person name="Hildebrand F."/>
            <person name="Pallen M.J."/>
        </authorList>
    </citation>
    <scope>NUCLEOTIDE SEQUENCE</scope>
    <source>
        <strain evidence="2">ChiBcec21-2208</strain>
    </source>
</reference>
<sequence>MSKLPPVRRGLVALVGALLAGCAVWFLCQWVAYDLQERLGKQPVYEIINDEYSQIIDLPEEGLTQEIPLKAGQAFYGVRLKFSTHGQLYKSGMVMVDVYNEEGRQILQSAGNFLNIFDDTFTEFTTDNGYVAQQDETLTVHLYNEVEWDGPLGLWASEGTVEQMTLHNGTTGGESMDATLAVQRVADYSGQWPGTLARQLAMPLAVAAFAAVLLAMLHLPLALMVAVVGLVLGYTFTQVTPALVAPDEYTHLAAAYELASSWSGQQTATVDGKLLVRTCDAPYFGTKTGEIGIFAYKSQALAKMQGHGSPNALTEVSEAEAGQGNVNYWVQAAGIWLARLQGKNFYTMLWYGRMANLLVYLVLATAAVALAPAVLRGLFACVALLPMSLQLAGSLSPDAGVLGTVFLFVSLCMSLRQRRAARWQLVLLVVAGAAVAPAKAIYLPVVLLCLAIPARNLDPRKAPASPTVTLRGISCYPGRFVQLGVLLLAAVLWTAVNLSALVYAARDMNRMLLVAAALAGVVLLAVIGWLYSRVWNNPARLRWFKGGLAALVVCGVIGGVYLLSHMGGGLTPDQLLQIQPNGDSVWTFSFGYICRNLPATLKLLLRTLPEQAGLWLQGLLGTTLGEPIVYRIDVSWVLGVGLVLALLAAATPEQEQKPLLARRTCWGVAGILVCVVLAVLAAALNWTPINYQTLFGMQGRYLLPVLPLALLLWKNNRLVAMRRSAAHGAALSVALLTLLTQLQGFALYASWQPVS</sequence>
<organism evidence="2 3">
    <name type="scientific">Subdoligranulum variabile</name>
    <dbReference type="NCBI Taxonomy" id="214851"/>
    <lineage>
        <taxon>Bacteria</taxon>
        <taxon>Bacillati</taxon>
        <taxon>Bacillota</taxon>
        <taxon>Clostridia</taxon>
        <taxon>Eubacteriales</taxon>
        <taxon>Oscillospiraceae</taxon>
        <taxon>Subdoligranulum</taxon>
    </lineage>
</organism>
<evidence type="ECO:0000313" key="3">
    <source>
        <dbReference type="Proteomes" id="UP000782880"/>
    </source>
</evidence>
<feature type="transmembrane region" description="Helical" evidence="1">
    <location>
        <begin position="511"/>
        <end position="531"/>
    </location>
</feature>
<feature type="transmembrane region" description="Helical" evidence="1">
    <location>
        <begin position="480"/>
        <end position="504"/>
    </location>
</feature>
<feature type="transmembrane region" description="Helical" evidence="1">
    <location>
        <begin position="693"/>
        <end position="713"/>
    </location>
</feature>
<accession>A0A921LN78</accession>
<dbReference type="EMBL" id="DYVE01000182">
    <property type="protein sequence ID" value="HJG28391.1"/>
    <property type="molecule type" value="Genomic_DNA"/>
</dbReference>
<feature type="transmembrane region" description="Helical" evidence="1">
    <location>
        <begin position="12"/>
        <end position="33"/>
    </location>
</feature>
<keyword evidence="1" id="KW-1133">Transmembrane helix</keyword>
<keyword evidence="1" id="KW-0472">Membrane</keyword>
<dbReference type="PROSITE" id="PS51257">
    <property type="entry name" value="PROKAR_LIPOPROTEIN"/>
    <property type="match status" value="1"/>
</dbReference>
<feature type="transmembrane region" description="Helical" evidence="1">
    <location>
        <begin position="204"/>
        <end position="232"/>
    </location>
</feature>
<feature type="transmembrane region" description="Helical" evidence="1">
    <location>
        <begin position="725"/>
        <end position="751"/>
    </location>
</feature>
<comment type="caution">
    <text evidence="2">The sequence shown here is derived from an EMBL/GenBank/DDBJ whole genome shotgun (WGS) entry which is preliminary data.</text>
</comment>
<dbReference type="AlphaFoldDB" id="A0A921LN78"/>
<feature type="transmembrane region" description="Helical" evidence="1">
    <location>
        <begin position="425"/>
        <end position="453"/>
    </location>
</feature>